<dbReference type="InterPro" id="IPR010035">
    <property type="entry name" value="Thi_S"/>
</dbReference>
<dbReference type="RefSeq" id="WP_091974345.1">
    <property type="nucleotide sequence ID" value="NZ_FOPM01000024.1"/>
</dbReference>
<dbReference type="NCBIfam" id="TIGR01683">
    <property type="entry name" value="thiS"/>
    <property type="match status" value="1"/>
</dbReference>
<accession>A0A1I2WLW0</accession>
<gene>
    <name evidence="1" type="ORF">SAMN05192565_12428</name>
</gene>
<evidence type="ECO:0000313" key="1">
    <source>
        <dbReference type="EMBL" id="SFH01729.1"/>
    </source>
</evidence>
<name>A0A1I2WLW0_9HYPH</name>
<dbReference type="STRING" id="582675.SAMN05192565_12428"/>
<dbReference type="InterPro" id="IPR016155">
    <property type="entry name" value="Mopterin_synth/thiamin_S_b"/>
</dbReference>
<dbReference type="SUPFAM" id="SSF54285">
    <property type="entry name" value="MoaD/ThiS"/>
    <property type="match status" value="1"/>
</dbReference>
<dbReference type="AlphaFoldDB" id="A0A1I2WLW0"/>
<dbReference type="OrthoDB" id="197113at2"/>
<dbReference type="PANTHER" id="PTHR34472">
    <property type="entry name" value="SULFUR CARRIER PROTEIN THIS"/>
    <property type="match status" value="1"/>
</dbReference>
<proteinExistence type="predicted"/>
<sequence length="70" mass="7584">MKLTVNGRPHESDAPDLDTLFRREAEETGIDSPQGIAIAVNGAVVRRRDWAATPLAEGDRVEIVRAMQGG</sequence>
<dbReference type="CDD" id="cd00565">
    <property type="entry name" value="Ubl_ThiS"/>
    <property type="match status" value="1"/>
</dbReference>
<dbReference type="Pfam" id="PF02597">
    <property type="entry name" value="ThiS"/>
    <property type="match status" value="1"/>
</dbReference>
<keyword evidence="2" id="KW-1185">Reference proteome</keyword>
<dbReference type="Proteomes" id="UP000199229">
    <property type="component" value="Unassembled WGS sequence"/>
</dbReference>
<reference evidence="2" key="1">
    <citation type="submission" date="2016-10" db="EMBL/GenBank/DDBJ databases">
        <authorList>
            <person name="Varghese N."/>
            <person name="Submissions S."/>
        </authorList>
    </citation>
    <scope>NUCLEOTIDE SEQUENCE [LARGE SCALE GENOMIC DNA]</scope>
    <source>
        <strain evidence="2">Gh-105</strain>
    </source>
</reference>
<dbReference type="EMBL" id="FOPM01000024">
    <property type="protein sequence ID" value="SFH01729.1"/>
    <property type="molecule type" value="Genomic_DNA"/>
</dbReference>
<dbReference type="InterPro" id="IPR012675">
    <property type="entry name" value="Beta-grasp_dom_sf"/>
</dbReference>
<protein>
    <submittedName>
        <fullName evidence="1">Sulfur carrier protein</fullName>
    </submittedName>
</protein>
<evidence type="ECO:0000313" key="2">
    <source>
        <dbReference type="Proteomes" id="UP000199229"/>
    </source>
</evidence>
<dbReference type="Gene3D" id="3.10.20.30">
    <property type="match status" value="1"/>
</dbReference>
<organism evidence="1 2">
    <name type="scientific">Methylobacterium gossipiicola</name>
    <dbReference type="NCBI Taxonomy" id="582675"/>
    <lineage>
        <taxon>Bacteria</taxon>
        <taxon>Pseudomonadati</taxon>
        <taxon>Pseudomonadota</taxon>
        <taxon>Alphaproteobacteria</taxon>
        <taxon>Hyphomicrobiales</taxon>
        <taxon>Methylobacteriaceae</taxon>
        <taxon>Methylobacterium</taxon>
    </lineage>
</organism>
<dbReference type="PANTHER" id="PTHR34472:SF1">
    <property type="entry name" value="SULFUR CARRIER PROTEIN THIS"/>
    <property type="match status" value="1"/>
</dbReference>
<dbReference type="InterPro" id="IPR003749">
    <property type="entry name" value="ThiS/MoaD-like"/>
</dbReference>